<proteinExistence type="predicted"/>
<organism evidence="1 2">
    <name type="scientific">Peronosclerospora sorghi</name>
    <dbReference type="NCBI Taxonomy" id="230839"/>
    <lineage>
        <taxon>Eukaryota</taxon>
        <taxon>Sar</taxon>
        <taxon>Stramenopiles</taxon>
        <taxon>Oomycota</taxon>
        <taxon>Peronosporomycetes</taxon>
        <taxon>Peronosporales</taxon>
        <taxon>Peronosporaceae</taxon>
        <taxon>Peronosclerospora</taxon>
    </lineage>
</organism>
<name>A0ACC0WIS2_9STRA</name>
<keyword evidence="2" id="KW-1185">Reference proteome</keyword>
<evidence type="ECO:0000313" key="1">
    <source>
        <dbReference type="EMBL" id="KAI9917944.1"/>
    </source>
</evidence>
<reference evidence="1 2" key="1">
    <citation type="journal article" date="2022" name="bioRxiv">
        <title>The genome of the oomycete Peronosclerospora sorghi, a cosmopolitan pathogen of maize and sorghum, is inflated with dispersed pseudogenes.</title>
        <authorList>
            <person name="Fletcher K."/>
            <person name="Martin F."/>
            <person name="Isakeit T."/>
            <person name="Cavanaugh K."/>
            <person name="Magill C."/>
            <person name="Michelmore R."/>
        </authorList>
    </citation>
    <scope>NUCLEOTIDE SEQUENCE [LARGE SCALE GENOMIC DNA]</scope>
    <source>
        <strain evidence="1">P6</strain>
    </source>
</reference>
<dbReference type="Proteomes" id="UP001163321">
    <property type="component" value="Chromosome 13"/>
</dbReference>
<accession>A0ACC0WIS2</accession>
<comment type="caution">
    <text evidence="1">The sequence shown here is derived from an EMBL/GenBank/DDBJ whole genome shotgun (WGS) entry which is preliminary data.</text>
</comment>
<evidence type="ECO:0000313" key="2">
    <source>
        <dbReference type="Proteomes" id="UP001163321"/>
    </source>
</evidence>
<sequence length="161" mass="18778">MEEWFADAFIPATGWDGVYEYVYLAPSVVYSIVVLYVDAKYSELASDLTQYENHRTESDFANARVLKLALFYLVNNFGFLFYVAFKNRDMVKLEQTLSLLLITRQLLGNLQEQFMPYMNKRSSLETEAWKLAKETHDAYAIFDKVDAELLFPTYDEPLMTT</sequence>
<protein>
    <submittedName>
        <fullName evidence="1">Uncharacterized protein</fullName>
    </submittedName>
</protein>
<dbReference type="EMBL" id="CM047592">
    <property type="protein sequence ID" value="KAI9917944.1"/>
    <property type="molecule type" value="Genomic_DNA"/>
</dbReference>
<gene>
    <name evidence="1" type="ORF">PsorP6_013238</name>
</gene>